<dbReference type="GO" id="GO:0008270">
    <property type="term" value="F:zinc ion binding"/>
    <property type="evidence" value="ECO:0007669"/>
    <property type="project" value="InterPro"/>
</dbReference>
<dbReference type="Gene3D" id="4.10.60.10">
    <property type="entry name" value="Zinc finger, CCHC-type"/>
    <property type="match status" value="1"/>
</dbReference>
<feature type="domain" description="CCHC-type" evidence="2">
    <location>
        <begin position="422"/>
        <end position="438"/>
    </location>
</feature>
<dbReference type="GO" id="GO:0003676">
    <property type="term" value="F:nucleic acid binding"/>
    <property type="evidence" value="ECO:0007669"/>
    <property type="project" value="InterPro"/>
</dbReference>
<feature type="compositionally biased region" description="Low complexity" evidence="1">
    <location>
        <begin position="35"/>
        <end position="46"/>
    </location>
</feature>
<feature type="compositionally biased region" description="Basic and acidic residues" evidence="1">
    <location>
        <begin position="68"/>
        <end position="78"/>
    </location>
</feature>
<evidence type="ECO:0000313" key="3">
    <source>
        <dbReference type="EMBL" id="GEW10896.1"/>
    </source>
</evidence>
<feature type="region of interest" description="Disordered" evidence="1">
    <location>
        <begin position="25"/>
        <end position="102"/>
    </location>
</feature>
<dbReference type="PANTHER" id="PTHR42648:SF32">
    <property type="entry name" value="RIBONUCLEASE H-LIKE DOMAIN, GAG-PRE-INTEGRASE DOMAIN PROTEIN-RELATED"/>
    <property type="match status" value="1"/>
</dbReference>
<dbReference type="InterPro" id="IPR039537">
    <property type="entry name" value="Retrotran_Ty1/copia-like"/>
</dbReference>
<reference evidence="3" key="1">
    <citation type="journal article" date="2019" name="Sci. Rep.">
        <title>Draft genome of Tanacetum cinerariifolium, the natural source of mosquito coil.</title>
        <authorList>
            <person name="Yamashiro T."/>
            <person name="Shiraishi A."/>
            <person name="Satake H."/>
            <person name="Nakayama K."/>
        </authorList>
    </citation>
    <scope>NUCLEOTIDE SEQUENCE</scope>
</reference>
<sequence length="1266" mass="142397">MSSSTVTYMSISFDSDLPLWGFHLMDPDEFEAPEEAPQSPEQAPPSLDFLLDPEHPEYVAPSNDEIPGDPKEDPKEDPTDYLADGGDGEEEDESSKDDEEENLALADSWNEALIAEYASAPTPPSPPPSLLSPLLSLIHRILSPPLLLPYLHTSPTYASVPLGYKAAMVMLRVASLLPVPSPPLLLTSANRRSDILKTDMLFWKRVDYEFIDTLDASIQASEGRVMTAVGEVDKREWSRSEDRSTNLEASIRTLEARKMVPNKTTTPMTDATINQLIAQYVADALAEYEATRNNGNAYDIHDSGSGRRTERATRECTFSDFLKCQSLNFKGTEGVVGLTQCALTWWSSHVKTVGHDAAYGMTWKILKKMMTDKNNHTQQQPHKRQNVARAYTAGPGKMREYGGSLPLFTQCNYHHNGLCAPKCNNCKKVSHLAHDCRNQAATFNNQRAPKANQRVVTCFECEVLGHYKKYCPKLKNNNYGNPARNDGATTRAYAVGNAGKNSDSNVVTDTFLLNKRYASILFDTGADRIFVFTAFSSLIDIVPTTLDHDYDVELADGKIIGVNTIIGGCTLDFLNHPFNIDLMPVELDSFDVIIEDMDQDSAHIVAASKVPMLKPDEFEIWRIRIKQYIQMMDYTLWEVIENGATLPRTQVVDGVISVMPITTVEEKAQRRLKVKARSTLMMGIFNEHQLQKLVSQLELLDEKLSQEDVNQKLLRSLSLEWNTHVVVWRNKADMDTISMDDLYNNLKDLEQIHPDDMEEIDLRWQMAMLTIRAKSGVLQLPQEERLARECRALRNQDNKHREITRRSVHVETPASTTLLSCDGLCGYDWSDREEEGPNYALMAYTSSCSGSKIVDNCKKGLGYENYNAVPPPYTGNFMPPKPDLSFTGLDEFANKLVAENTKSSEEETKATMNKLIKGMLLLEETPKEGKSQENVPLKLLIDESQVLLRVPRKNNMYSVDLKNIVPKGGLTCLFVNATSDESKLWHRRLGHFNFKTMNKLVKENLVRGLPSKLFKNDQNRVACQKGKQHRASCKTKTKNSISLPLHLFHMDLFGLTFVKLLMKKMYCLVVTDDYSRFSESTPNVVGSGPDWLFDIDALTRTMHYEPIVADPKSSHDDGFKPSSDDGKKVDEDLSKRSECNDQKKEDNVISTNNVNTISLTVSVADTNRVNAIGKLSFDPDMPDLEDVGTFDFSNKDEDDDAVADINNLDITIQVSPTPTTRIHKDHPLDQVIEDLQSATQTRNMTKNLEEHGFVSIIQQRANHKDL</sequence>
<evidence type="ECO:0000256" key="1">
    <source>
        <dbReference type="SAM" id="MobiDB-lite"/>
    </source>
</evidence>
<dbReference type="PANTHER" id="PTHR42648">
    <property type="entry name" value="TRANSPOSASE, PUTATIVE-RELATED"/>
    <property type="match status" value="1"/>
</dbReference>
<gene>
    <name evidence="3" type="ORF">Tci_182872</name>
</gene>
<dbReference type="CDD" id="cd00303">
    <property type="entry name" value="retropepsin_like"/>
    <property type="match status" value="1"/>
</dbReference>
<keyword evidence="3" id="KW-0808">Transferase</keyword>
<feature type="domain" description="CCHC-type" evidence="2">
    <location>
        <begin position="457"/>
        <end position="473"/>
    </location>
</feature>
<dbReference type="EMBL" id="BKCJ010045450">
    <property type="protein sequence ID" value="GEW10896.1"/>
    <property type="molecule type" value="Genomic_DNA"/>
</dbReference>
<feature type="compositionally biased region" description="Basic and acidic residues" evidence="1">
    <location>
        <begin position="1112"/>
        <end position="1147"/>
    </location>
</feature>
<feature type="compositionally biased region" description="Acidic residues" evidence="1">
    <location>
        <begin position="86"/>
        <end position="102"/>
    </location>
</feature>
<protein>
    <submittedName>
        <fullName evidence="3">Reverse transcriptase domain-containing protein</fullName>
    </submittedName>
</protein>
<keyword evidence="3" id="KW-0548">Nucleotidyltransferase</keyword>
<feature type="region of interest" description="Disordered" evidence="1">
    <location>
        <begin position="1109"/>
        <end position="1147"/>
    </location>
</feature>
<comment type="caution">
    <text evidence="3">The sequence shown here is derived from an EMBL/GenBank/DDBJ whole genome shotgun (WGS) entry which is preliminary data.</text>
</comment>
<name>A0A699GSQ0_TANCI</name>
<accession>A0A699GSQ0</accession>
<dbReference type="Pfam" id="PF08284">
    <property type="entry name" value="RVP_2"/>
    <property type="match status" value="1"/>
</dbReference>
<dbReference type="SUPFAM" id="SSF57756">
    <property type="entry name" value="Retrovirus zinc finger-like domains"/>
    <property type="match status" value="1"/>
</dbReference>
<organism evidence="3">
    <name type="scientific">Tanacetum cinerariifolium</name>
    <name type="common">Dalmatian daisy</name>
    <name type="synonym">Chrysanthemum cinerariifolium</name>
    <dbReference type="NCBI Taxonomy" id="118510"/>
    <lineage>
        <taxon>Eukaryota</taxon>
        <taxon>Viridiplantae</taxon>
        <taxon>Streptophyta</taxon>
        <taxon>Embryophyta</taxon>
        <taxon>Tracheophyta</taxon>
        <taxon>Spermatophyta</taxon>
        <taxon>Magnoliopsida</taxon>
        <taxon>eudicotyledons</taxon>
        <taxon>Gunneridae</taxon>
        <taxon>Pentapetalae</taxon>
        <taxon>asterids</taxon>
        <taxon>campanulids</taxon>
        <taxon>Asterales</taxon>
        <taxon>Asteraceae</taxon>
        <taxon>Asteroideae</taxon>
        <taxon>Anthemideae</taxon>
        <taxon>Anthemidinae</taxon>
        <taxon>Tanacetum</taxon>
    </lineage>
</organism>
<evidence type="ECO:0000259" key="2">
    <source>
        <dbReference type="SMART" id="SM00343"/>
    </source>
</evidence>
<dbReference type="AlphaFoldDB" id="A0A699GSQ0"/>
<dbReference type="SMART" id="SM00343">
    <property type="entry name" value="ZnF_C2HC"/>
    <property type="match status" value="2"/>
</dbReference>
<dbReference type="InterPro" id="IPR001878">
    <property type="entry name" value="Znf_CCHC"/>
</dbReference>
<keyword evidence="3" id="KW-0695">RNA-directed DNA polymerase</keyword>
<dbReference type="InterPro" id="IPR025724">
    <property type="entry name" value="GAG-pre-integrase_dom"/>
</dbReference>
<dbReference type="InterPro" id="IPR036875">
    <property type="entry name" value="Znf_CCHC_sf"/>
</dbReference>
<dbReference type="GO" id="GO:0003964">
    <property type="term" value="F:RNA-directed DNA polymerase activity"/>
    <property type="evidence" value="ECO:0007669"/>
    <property type="project" value="UniProtKB-KW"/>
</dbReference>
<proteinExistence type="predicted"/>
<dbReference type="Pfam" id="PF14223">
    <property type="entry name" value="Retrotran_gag_2"/>
    <property type="match status" value="1"/>
</dbReference>
<dbReference type="Pfam" id="PF13976">
    <property type="entry name" value="gag_pre-integrs"/>
    <property type="match status" value="1"/>
</dbReference>